<dbReference type="Pfam" id="PF08808">
    <property type="entry name" value="RES"/>
    <property type="match status" value="1"/>
</dbReference>
<reference evidence="2 3" key="1">
    <citation type="submission" date="2017-06" db="EMBL/GenBank/DDBJ databases">
        <title>Complete genome sequence of Paenibacillus donghaensis KCTC 13049T isolated from East Sea sediment, South Korea.</title>
        <authorList>
            <person name="Jung B.K."/>
            <person name="Hong S.-J."/>
            <person name="Shin J.-H."/>
        </authorList>
    </citation>
    <scope>NUCLEOTIDE SEQUENCE [LARGE SCALE GENOMIC DNA]</scope>
    <source>
        <strain evidence="2 3">KCTC 13049</strain>
    </source>
</reference>
<gene>
    <name evidence="2" type="ORF">B9T62_15555</name>
</gene>
<dbReference type="OrthoDB" id="648213at2"/>
<dbReference type="Proteomes" id="UP000249890">
    <property type="component" value="Chromosome"/>
</dbReference>
<proteinExistence type="predicted"/>
<evidence type="ECO:0000259" key="1">
    <source>
        <dbReference type="SMART" id="SM00953"/>
    </source>
</evidence>
<dbReference type="SMART" id="SM00953">
    <property type="entry name" value="RES"/>
    <property type="match status" value="1"/>
</dbReference>
<dbReference type="InterPro" id="IPR014914">
    <property type="entry name" value="RES_dom"/>
</dbReference>
<dbReference type="RefSeq" id="WP_087916072.1">
    <property type="nucleotide sequence ID" value="NZ_CP021780.1"/>
</dbReference>
<feature type="domain" description="RES" evidence="1">
    <location>
        <begin position="86"/>
        <end position="228"/>
    </location>
</feature>
<name>A0A2Z2K6Y9_9BACL</name>
<dbReference type="KEGG" id="pdh:B9T62_15555"/>
<evidence type="ECO:0000313" key="2">
    <source>
        <dbReference type="EMBL" id="ASA22066.1"/>
    </source>
</evidence>
<accession>A0A2Z2K6Y9</accession>
<dbReference type="AlphaFoldDB" id="A0A2Z2K6Y9"/>
<protein>
    <recommendedName>
        <fullName evidence="1">RES domain-containing protein</fullName>
    </recommendedName>
</protein>
<sequence length="247" mass="28204">MSMILYKGKQYGGQIGEESLGASILISNNKYAQDEYDKFADGFKLTNKLEINSQENIFNFIRSIGVEKIYPDEIFYRGRKGRLFRKLAEVKAPPHRKAGVGRLNPKGVSFLYAADSISTALLELNASIFAPVTIVECRPKRMLKLLNLVHGENEDAKINSFRKIIDLNFSRPVSSERSLVEYMPTQAIAQYIRDYMKLDGVKYTCSKNSNQFNIVIFNGDLLNYKLDKSIHRLEDQKKGRSIGMKNR</sequence>
<keyword evidence="3" id="KW-1185">Reference proteome</keyword>
<evidence type="ECO:0000313" key="3">
    <source>
        <dbReference type="Proteomes" id="UP000249890"/>
    </source>
</evidence>
<organism evidence="2 3">
    <name type="scientific">Paenibacillus donghaensis</name>
    <dbReference type="NCBI Taxonomy" id="414771"/>
    <lineage>
        <taxon>Bacteria</taxon>
        <taxon>Bacillati</taxon>
        <taxon>Bacillota</taxon>
        <taxon>Bacilli</taxon>
        <taxon>Bacillales</taxon>
        <taxon>Paenibacillaceae</taxon>
        <taxon>Paenibacillus</taxon>
    </lineage>
</organism>
<dbReference type="EMBL" id="CP021780">
    <property type="protein sequence ID" value="ASA22066.1"/>
    <property type="molecule type" value="Genomic_DNA"/>
</dbReference>